<sequence length="91" mass="9817">MESCGLSEISCDYLAAALKSNPSQLRDLDLSYNNNLKDSGVKHLCGFLESPGCGLETLSMSLSCFPSFTPTGRSRWPRPSLSLVLPEVSSC</sequence>
<evidence type="ECO:0000313" key="4">
    <source>
        <dbReference type="Proteomes" id="UP000472276"/>
    </source>
</evidence>
<evidence type="ECO:0000313" key="3">
    <source>
        <dbReference type="Ensembl" id="ENSOABP00000061772.1"/>
    </source>
</evidence>
<dbReference type="SUPFAM" id="SSF52047">
    <property type="entry name" value="RNI-like"/>
    <property type="match status" value="1"/>
</dbReference>
<reference evidence="3" key="3">
    <citation type="submission" date="2025-09" db="UniProtKB">
        <authorList>
            <consortium name="Ensembl"/>
        </authorList>
    </citation>
    <scope>IDENTIFICATION</scope>
</reference>
<dbReference type="PANTHER" id="PTHR24106">
    <property type="entry name" value="NACHT, LRR AND CARD DOMAINS-CONTAINING"/>
    <property type="match status" value="1"/>
</dbReference>
<name>A0AAZ1X254_OREAU</name>
<dbReference type="Proteomes" id="UP000472276">
    <property type="component" value="Unassembled WGS sequence"/>
</dbReference>
<dbReference type="InterPro" id="IPR051261">
    <property type="entry name" value="NLR"/>
</dbReference>
<keyword evidence="4" id="KW-1185">Reference proteome</keyword>
<evidence type="ECO:0000256" key="1">
    <source>
        <dbReference type="ARBA" id="ARBA00022614"/>
    </source>
</evidence>
<dbReference type="InterPro" id="IPR032675">
    <property type="entry name" value="LRR_dom_sf"/>
</dbReference>
<accession>A0AAZ1X254</accession>
<dbReference type="Ensembl" id="ENSOABT00000083452.1">
    <property type="protein sequence ID" value="ENSOABP00000061772.1"/>
    <property type="gene ID" value="ENSOABG00000032088.1"/>
</dbReference>
<reference evidence="3" key="2">
    <citation type="submission" date="2025-08" db="UniProtKB">
        <authorList>
            <consortium name="Ensembl"/>
        </authorList>
    </citation>
    <scope>IDENTIFICATION</scope>
</reference>
<dbReference type="Gene3D" id="3.80.10.10">
    <property type="entry name" value="Ribonuclease Inhibitor"/>
    <property type="match status" value="1"/>
</dbReference>
<proteinExistence type="predicted"/>
<evidence type="ECO:0000256" key="2">
    <source>
        <dbReference type="ARBA" id="ARBA00022737"/>
    </source>
</evidence>
<protein>
    <recommendedName>
        <fullName evidence="5">NACHT LRR and PYD domain-containing protein</fullName>
    </recommendedName>
</protein>
<keyword evidence="1" id="KW-0433">Leucine-rich repeat</keyword>
<dbReference type="AlphaFoldDB" id="A0AAZ1X254"/>
<gene>
    <name evidence="3" type="primary">MLLT11</name>
</gene>
<reference evidence="4" key="1">
    <citation type="submission" date="2020-03" db="EMBL/GenBank/DDBJ databases">
        <title>Evolution of repeat sequences and sex chromosomes of tilapia species revealed by chromosome-level genomes.</title>
        <authorList>
            <person name="Xu L."/>
            <person name="Tao W."/>
            <person name="Wang D."/>
            <person name="Zhou Q."/>
        </authorList>
    </citation>
    <scope>NUCLEOTIDE SEQUENCE [LARGE SCALE GENOMIC DNA]</scope>
    <source>
        <strain evidence="4">Israel</strain>
    </source>
</reference>
<organism evidence="3 4">
    <name type="scientific">Oreochromis aureus</name>
    <name type="common">Israeli tilapia</name>
    <name type="synonym">Chromis aureus</name>
    <dbReference type="NCBI Taxonomy" id="47969"/>
    <lineage>
        <taxon>Eukaryota</taxon>
        <taxon>Metazoa</taxon>
        <taxon>Chordata</taxon>
        <taxon>Craniata</taxon>
        <taxon>Vertebrata</taxon>
        <taxon>Euteleostomi</taxon>
        <taxon>Actinopterygii</taxon>
        <taxon>Neopterygii</taxon>
        <taxon>Teleostei</taxon>
        <taxon>Neoteleostei</taxon>
        <taxon>Acanthomorphata</taxon>
        <taxon>Ovalentaria</taxon>
        <taxon>Cichlomorphae</taxon>
        <taxon>Cichliformes</taxon>
        <taxon>Cichlidae</taxon>
        <taxon>African cichlids</taxon>
        <taxon>Pseudocrenilabrinae</taxon>
        <taxon>Oreochromini</taxon>
        <taxon>Oreochromis</taxon>
    </lineage>
</organism>
<evidence type="ECO:0008006" key="5">
    <source>
        <dbReference type="Google" id="ProtNLM"/>
    </source>
</evidence>
<keyword evidence="2" id="KW-0677">Repeat</keyword>